<reference evidence="13 14" key="1">
    <citation type="journal article" date="2024" name="IMA Fungus">
        <title>IMA Genome - F19 : A genome assembly and annotation guide to empower mycologists, including annotated draft genome sequences of Ceratocystis pirilliformis, Diaporthe australafricana, Fusarium ophioides, Paecilomyces lecythidis, and Sporothrix stenoceras.</title>
        <authorList>
            <person name="Aylward J."/>
            <person name="Wilson A.M."/>
            <person name="Visagie C.M."/>
            <person name="Spraker J."/>
            <person name="Barnes I."/>
            <person name="Buitendag C."/>
            <person name="Ceriani C."/>
            <person name="Del Mar Angel L."/>
            <person name="du Plessis D."/>
            <person name="Fuchs T."/>
            <person name="Gasser K."/>
            <person name="Kramer D."/>
            <person name="Li W."/>
            <person name="Munsamy K."/>
            <person name="Piso A."/>
            <person name="Price J.L."/>
            <person name="Sonnekus B."/>
            <person name="Thomas C."/>
            <person name="van der Nest A."/>
            <person name="van Dijk A."/>
            <person name="van Heerden A."/>
            <person name="van Vuuren N."/>
            <person name="Yilmaz N."/>
            <person name="Duong T.A."/>
            <person name="van der Merwe N.A."/>
            <person name="Wingfield M.J."/>
            <person name="Wingfield B.D."/>
        </authorList>
    </citation>
    <scope>NUCLEOTIDE SEQUENCE [LARGE SCALE GENOMIC DNA]</scope>
    <source>
        <strain evidence="13 14">CMW 18300</strain>
    </source>
</reference>
<feature type="domain" description="Protein kinase" evidence="12">
    <location>
        <begin position="13"/>
        <end position="246"/>
    </location>
</feature>
<dbReference type="Pfam" id="PF00069">
    <property type="entry name" value="Pkinase"/>
    <property type="match status" value="1"/>
</dbReference>
<evidence type="ECO:0000256" key="7">
    <source>
        <dbReference type="ARBA" id="ARBA00022840"/>
    </source>
</evidence>
<comment type="catalytic activity">
    <reaction evidence="11">
        <text>L-seryl-[protein] + ATP = O-phospho-L-seryl-[protein] + ADP + H(+)</text>
        <dbReference type="Rhea" id="RHEA:17989"/>
        <dbReference type="Rhea" id="RHEA-COMP:9863"/>
        <dbReference type="Rhea" id="RHEA-COMP:11604"/>
        <dbReference type="ChEBI" id="CHEBI:15378"/>
        <dbReference type="ChEBI" id="CHEBI:29999"/>
        <dbReference type="ChEBI" id="CHEBI:30616"/>
        <dbReference type="ChEBI" id="CHEBI:83421"/>
        <dbReference type="ChEBI" id="CHEBI:456216"/>
        <dbReference type="EC" id="2.7.11.1"/>
    </reaction>
</comment>
<dbReference type="InterPro" id="IPR008266">
    <property type="entry name" value="Tyr_kinase_AS"/>
</dbReference>
<proteinExistence type="predicted"/>
<dbReference type="PROSITE" id="PS00109">
    <property type="entry name" value="PROTEIN_KINASE_TYR"/>
    <property type="match status" value="1"/>
</dbReference>
<organism evidence="13 14">
    <name type="scientific">Diaporthe australafricana</name>
    <dbReference type="NCBI Taxonomy" id="127596"/>
    <lineage>
        <taxon>Eukaryota</taxon>
        <taxon>Fungi</taxon>
        <taxon>Dikarya</taxon>
        <taxon>Ascomycota</taxon>
        <taxon>Pezizomycotina</taxon>
        <taxon>Sordariomycetes</taxon>
        <taxon>Sordariomycetidae</taxon>
        <taxon>Diaporthales</taxon>
        <taxon>Diaporthaceae</taxon>
        <taxon>Diaporthe</taxon>
    </lineage>
</organism>
<dbReference type="Gene3D" id="1.10.510.10">
    <property type="entry name" value="Transferase(Phosphotransferase) domain 1"/>
    <property type="match status" value="1"/>
</dbReference>
<evidence type="ECO:0000256" key="1">
    <source>
        <dbReference type="ARBA" id="ARBA00003747"/>
    </source>
</evidence>
<comment type="subunit">
    <text evidence="2">Component of the EKC/KEOPS complex composed of at least BUD32, CGI121, GON7, KAE1 and PCC1; the whole complex dimerizes.</text>
</comment>
<dbReference type="Proteomes" id="UP001583177">
    <property type="component" value="Unassembled WGS sequence"/>
</dbReference>
<evidence type="ECO:0000256" key="5">
    <source>
        <dbReference type="ARBA" id="ARBA00019973"/>
    </source>
</evidence>
<evidence type="ECO:0000259" key="12">
    <source>
        <dbReference type="PROSITE" id="PS50011"/>
    </source>
</evidence>
<protein>
    <recommendedName>
        <fullName evidence="5">EKC/KEOPS complex subunit BUD32</fullName>
        <ecNumber evidence="3">2.7.11.1</ecNumber>
    </recommendedName>
    <alternativeName>
        <fullName evidence="8 9">Atypical Serine/threonine protein kinase BUD32</fullName>
    </alternativeName>
    <alternativeName>
        <fullName evidence="4">EKC/KEOPS complex subunit bud32</fullName>
    </alternativeName>
</protein>
<keyword evidence="7" id="KW-0067">ATP-binding</keyword>
<dbReference type="PROSITE" id="PS50011">
    <property type="entry name" value="PROTEIN_KINASE_DOM"/>
    <property type="match status" value="1"/>
</dbReference>
<dbReference type="EC" id="2.7.11.1" evidence="3"/>
<evidence type="ECO:0000256" key="10">
    <source>
        <dbReference type="ARBA" id="ARBA00047899"/>
    </source>
</evidence>
<evidence type="ECO:0000256" key="4">
    <source>
        <dbReference type="ARBA" id="ARBA00013948"/>
    </source>
</evidence>
<sequence>MSSDGNVQYPSGFSLKDLVGWGANGLVVHDESNNTIIKTPFAEENADHIAREKQVYERFTERGGHKGILRYHGPYETGIRLDYAPNHNLRGLIDEETTQQQRLDWACQIAEAVEFIHASGVIHGDMTCANIFVDEGLNAKVADFAGSSLDGSELLIAVAASHAYPGELQSVRADLFALGGILYELMTGQPPYDGKEDEEIEELYKSHVFPDTESLGSVGRIITKCWQGGYADCKPIVEDLKGTVQC</sequence>
<dbReference type="SUPFAM" id="SSF56112">
    <property type="entry name" value="Protein kinase-like (PK-like)"/>
    <property type="match status" value="1"/>
</dbReference>
<name>A0ABR3VZA4_9PEZI</name>
<dbReference type="InterPro" id="IPR011009">
    <property type="entry name" value="Kinase-like_dom_sf"/>
</dbReference>
<gene>
    <name evidence="13" type="ORF">Daus18300_013387</name>
</gene>
<evidence type="ECO:0000313" key="13">
    <source>
        <dbReference type="EMBL" id="KAL1849138.1"/>
    </source>
</evidence>
<evidence type="ECO:0000256" key="11">
    <source>
        <dbReference type="ARBA" id="ARBA00048679"/>
    </source>
</evidence>
<evidence type="ECO:0000256" key="2">
    <source>
        <dbReference type="ARBA" id="ARBA00011534"/>
    </source>
</evidence>
<evidence type="ECO:0000256" key="9">
    <source>
        <dbReference type="ARBA" id="ARBA00033194"/>
    </source>
</evidence>
<evidence type="ECO:0000256" key="8">
    <source>
        <dbReference type="ARBA" id="ARBA00030980"/>
    </source>
</evidence>
<dbReference type="PANTHER" id="PTHR27001:SF931">
    <property type="entry name" value="OS11G0664100 PROTEIN"/>
    <property type="match status" value="1"/>
</dbReference>
<evidence type="ECO:0000313" key="14">
    <source>
        <dbReference type="Proteomes" id="UP001583177"/>
    </source>
</evidence>
<keyword evidence="14" id="KW-1185">Reference proteome</keyword>
<dbReference type="PANTHER" id="PTHR27001">
    <property type="entry name" value="OS01G0253100 PROTEIN"/>
    <property type="match status" value="1"/>
</dbReference>
<accession>A0ABR3VZA4</accession>
<evidence type="ECO:0000256" key="6">
    <source>
        <dbReference type="ARBA" id="ARBA00022741"/>
    </source>
</evidence>
<dbReference type="EMBL" id="JAWRVE010000206">
    <property type="protein sequence ID" value="KAL1849138.1"/>
    <property type="molecule type" value="Genomic_DNA"/>
</dbReference>
<comment type="caution">
    <text evidence="13">The sequence shown here is derived from an EMBL/GenBank/DDBJ whole genome shotgun (WGS) entry which is preliminary data.</text>
</comment>
<comment type="function">
    <text evidence="1">Component of the EKC/KEOPS complex that is required for the formation of a threonylcarbamoyl group on adenosine at position 37 (t(6)A37) in tRNAs that read codons beginning with adenine. The complex is probably involved in the transfer of the threonylcarbamoyl moiety of threonylcarbamoyl-AMP (TC-AMP) to the N6 group of A37. BUD32 has ATPase activity in the context of the EKC/KEOPS complex and likely plays a supporting role to the catalytic subunit KAE1. The EKC/KEOPS complex also promotes both telomere uncapping and telomere elongation. The complex is required for efficient recruitment of transcriptional coactivators.</text>
</comment>
<dbReference type="InterPro" id="IPR000719">
    <property type="entry name" value="Prot_kinase_dom"/>
</dbReference>
<comment type="catalytic activity">
    <reaction evidence="10">
        <text>L-threonyl-[protein] + ATP = O-phospho-L-threonyl-[protein] + ADP + H(+)</text>
        <dbReference type="Rhea" id="RHEA:46608"/>
        <dbReference type="Rhea" id="RHEA-COMP:11060"/>
        <dbReference type="Rhea" id="RHEA-COMP:11605"/>
        <dbReference type="ChEBI" id="CHEBI:15378"/>
        <dbReference type="ChEBI" id="CHEBI:30013"/>
        <dbReference type="ChEBI" id="CHEBI:30616"/>
        <dbReference type="ChEBI" id="CHEBI:61977"/>
        <dbReference type="ChEBI" id="CHEBI:456216"/>
        <dbReference type="EC" id="2.7.11.1"/>
    </reaction>
</comment>
<keyword evidence="6" id="KW-0547">Nucleotide-binding</keyword>
<evidence type="ECO:0000256" key="3">
    <source>
        <dbReference type="ARBA" id="ARBA00012513"/>
    </source>
</evidence>